<accession>A0A4Z2HNM9</accession>
<name>A0A4Z2HNM9_9TELE</name>
<dbReference type="AlphaFoldDB" id="A0A4Z2HNM9"/>
<organism evidence="1 2">
    <name type="scientific">Liparis tanakae</name>
    <name type="common">Tanaka's snailfish</name>
    <dbReference type="NCBI Taxonomy" id="230148"/>
    <lineage>
        <taxon>Eukaryota</taxon>
        <taxon>Metazoa</taxon>
        <taxon>Chordata</taxon>
        <taxon>Craniata</taxon>
        <taxon>Vertebrata</taxon>
        <taxon>Euteleostomi</taxon>
        <taxon>Actinopterygii</taxon>
        <taxon>Neopterygii</taxon>
        <taxon>Teleostei</taxon>
        <taxon>Neoteleostei</taxon>
        <taxon>Acanthomorphata</taxon>
        <taxon>Eupercaria</taxon>
        <taxon>Perciformes</taxon>
        <taxon>Cottioidei</taxon>
        <taxon>Cottales</taxon>
        <taxon>Liparidae</taxon>
        <taxon>Liparis</taxon>
    </lineage>
</organism>
<keyword evidence="2" id="KW-1185">Reference proteome</keyword>
<evidence type="ECO:0000313" key="1">
    <source>
        <dbReference type="EMBL" id="TNN67210.1"/>
    </source>
</evidence>
<dbReference type="Proteomes" id="UP000314294">
    <property type="component" value="Unassembled WGS sequence"/>
</dbReference>
<comment type="caution">
    <text evidence="1">The sequence shown here is derived from an EMBL/GenBank/DDBJ whole genome shotgun (WGS) entry which is preliminary data.</text>
</comment>
<dbReference type="EMBL" id="SRLO01000207">
    <property type="protein sequence ID" value="TNN67210.1"/>
    <property type="molecule type" value="Genomic_DNA"/>
</dbReference>
<evidence type="ECO:0000313" key="2">
    <source>
        <dbReference type="Proteomes" id="UP000314294"/>
    </source>
</evidence>
<protein>
    <submittedName>
        <fullName evidence="1">Uncharacterized protein</fullName>
    </submittedName>
</protein>
<proteinExistence type="predicted"/>
<sequence length="542" mass="60078">MSMEKIYKTGRVEMDFIVEVEEKEKAVYRLLRAYLLRLEYVGVDLLDLLGDGVAHGSVSLVILRHKLVQTLTIHEGHLVLSEHLGVCKSLLQHLGFPPASLLELYASGLGGVHFGLNGLFFVHWAHRLELLTQTDSLDRLPLAGEKGNSSCPELSDRPVLKSPDICIASEDERLLVPGPPLLWDLCACRSLSTVGLYRPESSSDVNELVILCPFLPLINPGLSTLPEHKVPLRLAYSPKLVGAKTRLWQHCIGHPRDVPIEPKSIENSTFVQHGSTAECIFCLVDFTIQLLQFGESALHLHLSAFSPVQQFTALLTQSAQISLQAQQFRRGLRLQHLLTAVSSCGRVGHPLLQLCHEALNAVLLFLKSGQVEIHRGHAVQFVIQGAVVFVHAVSLQQEVCHSIGIWDINHKVFGQGLQTFYYIVHSFAKASLLLFDSVSVCVGHLQKAIRSAVQLLHHSSVLVHILLESFHLRDRALHCDRIDGEFDSALASFTLLDPGAELLGMLLILQGFLQSILEFASLFHRALLHLLPVGRECIKLPL</sequence>
<gene>
    <name evidence="1" type="ORF">EYF80_022548</name>
</gene>
<reference evidence="1 2" key="1">
    <citation type="submission" date="2019-03" db="EMBL/GenBank/DDBJ databases">
        <title>First draft genome of Liparis tanakae, snailfish: a comprehensive survey of snailfish specific genes.</title>
        <authorList>
            <person name="Kim W."/>
            <person name="Song I."/>
            <person name="Jeong J.-H."/>
            <person name="Kim D."/>
            <person name="Kim S."/>
            <person name="Ryu S."/>
            <person name="Song J.Y."/>
            <person name="Lee S.K."/>
        </authorList>
    </citation>
    <scope>NUCLEOTIDE SEQUENCE [LARGE SCALE GENOMIC DNA]</scope>
    <source>
        <tissue evidence="1">Muscle</tissue>
    </source>
</reference>